<feature type="compositionally biased region" description="Low complexity" evidence="1">
    <location>
        <begin position="1"/>
        <end position="11"/>
    </location>
</feature>
<dbReference type="Proteomes" id="UP000485058">
    <property type="component" value="Unassembled WGS sequence"/>
</dbReference>
<feature type="region of interest" description="Disordered" evidence="1">
    <location>
        <begin position="1"/>
        <end position="22"/>
    </location>
</feature>
<evidence type="ECO:0000313" key="2">
    <source>
        <dbReference type="EMBL" id="GFH31246.1"/>
    </source>
</evidence>
<proteinExistence type="predicted"/>
<gene>
    <name evidence="2" type="ORF">HaLaN_30247</name>
</gene>
<dbReference type="AlphaFoldDB" id="A0A6A0AEV1"/>
<feature type="non-terminal residue" evidence="2">
    <location>
        <position position="1"/>
    </location>
</feature>
<reference evidence="2 3" key="1">
    <citation type="submission" date="2020-02" db="EMBL/GenBank/DDBJ databases">
        <title>Draft genome sequence of Haematococcus lacustris strain NIES-144.</title>
        <authorList>
            <person name="Morimoto D."/>
            <person name="Nakagawa S."/>
            <person name="Yoshida T."/>
            <person name="Sawayama S."/>
        </authorList>
    </citation>
    <scope>NUCLEOTIDE SEQUENCE [LARGE SCALE GENOMIC DNA]</scope>
    <source>
        <strain evidence="2 3">NIES-144</strain>
    </source>
</reference>
<evidence type="ECO:0000313" key="3">
    <source>
        <dbReference type="Proteomes" id="UP000485058"/>
    </source>
</evidence>
<comment type="caution">
    <text evidence="2">The sequence shown here is derived from an EMBL/GenBank/DDBJ whole genome shotgun (WGS) entry which is preliminary data.</text>
</comment>
<name>A0A6A0AEV1_HAELA</name>
<feature type="region of interest" description="Disordered" evidence="1">
    <location>
        <begin position="40"/>
        <end position="60"/>
    </location>
</feature>
<sequence length="60" mass="6379">MSSLLLLPASPSRDEVQGEMAAGSMGKLHKSFGAAWNSFGATQQQPHMGNSQLEGSFEQL</sequence>
<evidence type="ECO:0000256" key="1">
    <source>
        <dbReference type="SAM" id="MobiDB-lite"/>
    </source>
</evidence>
<organism evidence="2 3">
    <name type="scientific">Haematococcus lacustris</name>
    <name type="common">Green alga</name>
    <name type="synonym">Haematococcus pluvialis</name>
    <dbReference type="NCBI Taxonomy" id="44745"/>
    <lineage>
        <taxon>Eukaryota</taxon>
        <taxon>Viridiplantae</taxon>
        <taxon>Chlorophyta</taxon>
        <taxon>core chlorophytes</taxon>
        <taxon>Chlorophyceae</taxon>
        <taxon>CS clade</taxon>
        <taxon>Chlamydomonadales</taxon>
        <taxon>Haematococcaceae</taxon>
        <taxon>Haematococcus</taxon>
    </lineage>
</organism>
<dbReference type="EMBL" id="BLLF01005478">
    <property type="protein sequence ID" value="GFH31246.1"/>
    <property type="molecule type" value="Genomic_DNA"/>
</dbReference>
<protein>
    <submittedName>
        <fullName evidence="2">Uncharacterized protein</fullName>
    </submittedName>
</protein>
<accession>A0A6A0AEV1</accession>
<keyword evidence="3" id="KW-1185">Reference proteome</keyword>